<reference evidence="6" key="1">
    <citation type="submission" date="2020-05" db="EMBL/GenBank/DDBJ databases">
        <title>Mycena genomes resolve the evolution of fungal bioluminescence.</title>
        <authorList>
            <person name="Tsai I.J."/>
        </authorList>
    </citation>
    <scope>NUCLEOTIDE SEQUENCE</scope>
    <source>
        <strain evidence="6">160909Yilan</strain>
    </source>
</reference>
<dbReference type="InterPro" id="IPR001242">
    <property type="entry name" value="Condensation_dom"/>
</dbReference>
<dbReference type="InterPro" id="IPR036736">
    <property type="entry name" value="ACP-like_sf"/>
</dbReference>
<dbReference type="InterPro" id="IPR029058">
    <property type="entry name" value="AB_hydrolase_fold"/>
</dbReference>
<dbReference type="CDD" id="cd05930">
    <property type="entry name" value="A_NRPS"/>
    <property type="match status" value="2"/>
</dbReference>
<dbReference type="PROSITE" id="PS00012">
    <property type="entry name" value="PHOSPHOPANTETHEINE"/>
    <property type="match status" value="1"/>
</dbReference>
<dbReference type="SUPFAM" id="SSF56801">
    <property type="entry name" value="Acetyl-CoA synthetase-like"/>
    <property type="match status" value="2"/>
</dbReference>
<dbReference type="GO" id="GO:0016874">
    <property type="term" value="F:ligase activity"/>
    <property type="evidence" value="ECO:0007669"/>
    <property type="project" value="UniProtKB-KW"/>
</dbReference>
<dbReference type="CDD" id="cd02440">
    <property type="entry name" value="AdoMet_MTases"/>
    <property type="match status" value="1"/>
</dbReference>
<feature type="domain" description="Carrier" evidence="5">
    <location>
        <begin position="2188"/>
        <end position="2265"/>
    </location>
</feature>
<keyword evidence="4" id="KW-0511">Multifunctional enzyme</keyword>
<dbReference type="PANTHER" id="PTHR45527:SF1">
    <property type="entry name" value="FATTY ACID SYNTHASE"/>
    <property type="match status" value="1"/>
</dbReference>
<dbReference type="GO" id="GO:0031177">
    <property type="term" value="F:phosphopantetheine binding"/>
    <property type="evidence" value="ECO:0007669"/>
    <property type="project" value="InterPro"/>
</dbReference>
<dbReference type="Pfam" id="PF00975">
    <property type="entry name" value="Thioesterase"/>
    <property type="match status" value="1"/>
</dbReference>
<evidence type="ECO:0000256" key="4">
    <source>
        <dbReference type="ARBA" id="ARBA00023268"/>
    </source>
</evidence>
<dbReference type="SUPFAM" id="SSF53474">
    <property type="entry name" value="alpha/beta-Hydrolases"/>
    <property type="match status" value="1"/>
</dbReference>
<dbReference type="InterPro" id="IPR045851">
    <property type="entry name" value="AMP-bd_C_sf"/>
</dbReference>
<dbReference type="PROSITE" id="PS00455">
    <property type="entry name" value="AMP_BINDING"/>
    <property type="match status" value="2"/>
</dbReference>
<dbReference type="Gene3D" id="3.40.50.1820">
    <property type="entry name" value="alpha/beta hydrolase"/>
    <property type="match status" value="1"/>
</dbReference>
<dbReference type="CDD" id="cd19531">
    <property type="entry name" value="LCL_NRPS-like"/>
    <property type="match status" value="1"/>
</dbReference>
<dbReference type="Gene3D" id="1.10.1200.10">
    <property type="entry name" value="ACP-like"/>
    <property type="match status" value="1"/>
</dbReference>
<feature type="domain" description="Carrier" evidence="5">
    <location>
        <begin position="735"/>
        <end position="809"/>
    </location>
</feature>
<dbReference type="OrthoDB" id="408177at2759"/>
<dbReference type="Gene3D" id="3.40.50.150">
    <property type="entry name" value="Vaccinia Virus protein VP39"/>
    <property type="match status" value="1"/>
</dbReference>
<dbReference type="Gene3D" id="3.30.300.30">
    <property type="match status" value="2"/>
</dbReference>
<evidence type="ECO:0000259" key="5">
    <source>
        <dbReference type="PROSITE" id="PS50075"/>
    </source>
</evidence>
<keyword evidence="3" id="KW-0436">Ligase</keyword>
<keyword evidence="1" id="KW-0596">Phosphopantetheine</keyword>
<evidence type="ECO:0000313" key="7">
    <source>
        <dbReference type="Proteomes" id="UP000623467"/>
    </source>
</evidence>
<gene>
    <name evidence="6" type="ORF">MSAN_02238400</name>
</gene>
<dbReference type="SMART" id="SM00823">
    <property type="entry name" value="PKS_PP"/>
    <property type="match status" value="2"/>
</dbReference>
<dbReference type="InterPro" id="IPR006162">
    <property type="entry name" value="Ppantetheine_attach_site"/>
</dbReference>
<dbReference type="Pfam" id="PF13649">
    <property type="entry name" value="Methyltransf_25"/>
    <property type="match status" value="1"/>
</dbReference>
<name>A0A8H6XBT1_9AGAR</name>
<dbReference type="InterPro" id="IPR029063">
    <property type="entry name" value="SAM-dependent_MTases_sf"/>
</dbReference>
<dbReference type="Gene3D" id="3.30.559.30">
    <property type="entry name" value="Nonribosomal peptide synthetase, condensation domain"/>
    <property type="match status" value="1"/>
</dbReference>
<dbReference type="SUPFAM" id="SSF47336">
    <property type="entry name" value="ACP-like"/>
    <property type="match status" value="2"/>
</dbReference>
<dbReference type="Pfam" id="PF00668">
    <property type="entry name" value="Condensation"/>
    <property type="match status" value="1"/>
</dbReference>
<protein>
    <submittedName>
        <fullName evidence="6">Amino acid adenylation domain-containing protein</fullName>
    </submittedName>
</protein>
<dbReference type="NCBIfam" id="TIGR01733">
    <property type="entry name" value="AA-adenyl-dom"/>
    <property type="match status" value="2"/>
</dbReference>
<evidence type="ECO:0000256" key="2">
    <source>
        <dbReference type="ARBA" id="ARBA00022553"/>
    </source>
</evidence>
<comment type="caution">
    <text evidence="6">The sequence shown here is derived from an EMBL/GenBank/DDBJ whole genome shotgun (WGS) entry which is preliminary data.</text>
</comment>
<keyword evidence="2" id="KW-0597">Phosphoprotein</keyword>
<proteinExistence type="predicted"/>
<dbReference type="SUPFAM" id="SSF53335">
    <property type="entry name" value="S-adenosyl-L-methionine-dependent methyltransferases"/>
    <property type="match status" value="1"/>
</dbReference>
<dbReference type="Pfam" id="PF00501">
    <property type="entry name" value="AMP-binding"/>
    <property type="match status" value="2"/>
</dbReference>
<evidence type="ECO:0000256" key="3">
    <source>
        <dbReference type="ARBA" id="ARBA00022598"/>
    </source>
</evidence>
<dbReference type="EMBL" id="JACAZH010000033">
    <property type="protein sequence ID" value="KAF7337651.1"/>
    <property type="molecule type" value="Genomic_DNA"/>
</dbReference>
<accession>A0A8H6XBT1</accession>
<dbReference type="Gene3D" id="3.30.559.10">
    <property type="entry name" value="Chloramphenicol acetyltransferase-like domain"/>
    <property type="match status" value="1"/>
</dbReference>
<dbReference type="InterPro" id="IPR041698">
    <property type="entry name" value="Methyltransf_25"/>
</dbReference>
<keyword evidence="7" id="KW-1185">Reference proteome</keyword>
<dbReference type="PANTHER" id="PTHR45527">
    <property type="entry name" value="NONRIBOSOMAL PEPTIDE SYNTHETASE"/>
    <property type="match status" value="1"/>
</dbReference>
<evidence type="ECO:0000313" key="6">
    <source>
        <dbReference type="EMBL" id="KAF7337651.1"/>
    </source>
</evidence>
<dbReference type="InterPro" id="IPR023213">
    <property type="entry name" value="CAT-like_dom_sf"/>
</dbReference>
<dbReference type="Proteomes" id="UP000623467">
    <property type="component" value="Unassembled WGS sequence"/>
</dbReference>
<dbReference type="InterPro" id="IPR010071">
    <property type="entry name" value="AA_adenyl_dom"/>
</dbReference>
<dbReference type="Gene3D" id="3.40.50.12780">
    <property type="entry name" value="N-terminal domain of ligase-like"/>
    <property type="match status" value="2"/>
</dbReference>
<dbReference type="GO" id="GO:0043041">
    <property type="term" value="P:amino acid activation for nonribosomal peptide biosynthetic process"/>
    <property type="evidence" value="ECO:0007669"/>
    <property type="project" value="TreeGrafter"/>
</dbReference>
<dbReference type="GO" id="GO:0005737">
    <property type="term" value="C:cytoplasm"/>
    <property type="evidence" value="ECO:0007669"/>
    <property type="project" value="TreeGrafter"/>
</dbReference>
<dbReference type="InterPro" id="IPR020806">
    <property type="entry name" value="PKS_PP-bd"/>
</dbReference>
<dbReference type="Pfam" id="PF00550">
    <property type="entry name" value="PP-binding"/>
    <property type="match status" value="2"/>
</dbReference>
<dbReference type="InterPro" id="IPR009081">
    <property type="entry name" value="PP-bd_ACP"/>
</dbReference>
<organism evidence="6 7">
    <name type="scientific">Mycena sanguinolenta</name>
    <dbReference type="NCBI Taxonomy" id="230812"/>
    <lineage>
        <taxon>Eukaryota</taxon>
        <taxon>Fungi</taxon>
        <taxon>Dikarya</taxon>
        <taxon>Basidiomycota</taxon>
        <taxon>Agaricomycotina</taxon>
        <taxon>Agaricomycetes</taxon>
        <taxon>Agaricomycetidae</taxon>
        <taxon>Agaricales</taxon>
        <taxon>Marasmiineae</taxon>
        <taxon>Mycenaceae</taxon>
        <taxon>Mycena</taxon>
    </lineage>
</organism>
<sequence length="2508" mass="277187">MSCPTTPLPLPADFTSPSDGSRVMETINMPLAEKCTLTSLESQICSLFQVDLTDAIASIFCATVSRIVGHPDGQIGYSKAPGNFQILCFNISPGDTISDLILAQFKNVRHHDSQASRLIITCHEEQDSALSAVDCTWLLVPNEHGDLGLRITFNRNVYCPTSLETYAQVFGRFIHASASDPQLNLTSSPICTPADILQLGQWNRTAKEPFHVSSVSELFRRTAANHPDNIAVTNGGADGMSLTYQELDRWSDGLALWLIDHGFGGPQETIVGIWQSRDVMLVVSYIACLKAGCAFMPLEMNLPADRIRIMLETSESPLVFVNNPPFDFPCTDFVQCIDVNGAEIRAQLSQAVDSHSLARLPIVTPERLAYIIFTSGSTGVPKAVMLQHSCLLNFALWDIDGFTSDFRTPLMLSIAFDVSVGEIWMPLAHGATLVCHKSGDTFDLADFLEKEKISGFIAATPLLRALLDVGYFARNLPSLRYIGGIGDPMYLETMGVIMQLKPTISLVNWYGPSEATIFITEFIIPRDYRRKNISIGHATPNSGCYAVDDNLNPVPPGVCGELFVTGENLARGYFGQPQATAAKFIQLDDVHPLGAIRGYRTGDLVRQLSTGDFEFLRRKDDGQVKLRGYRIELGEIEHVLKLHSDVTSVLVVLCERGNNNGCIVAYLISASTLDIDGLRATAKSRMPAYMIPSIFLQVPAFALTPTGKLDRKTMSSPDFVQQMISTIPANTIFLTPHESNIRKLFAEALGINEKSLGLEDSFFDLGGNSLIAVRIVTSIRRSFSVTLTMSAFMDHATVSGVSRLIMQKRDDKRAHSHEQTNLWVEEQMNPGLATYNTGFQRKFRGPFNVAAMLQAMIALLSRHDALRMRFEMQGETLFQRVHPYKYKSEGDDIIRVHKVDDDGLARAILAENAARIFDLSSDFPIRVAIVTVSATTHFISVIIHHIVTDGWSAGLIDTDLALLYNTFLDDPSATPPLEPLPFTFGDATTWRSQVAGSQLVEDQLQYWTTQLRGSRPLELFTDYIRPSKLSGRAAELEFNIDSDTLTALRRLASVHRTSLYVILLAAFRALIYRSNGVEDGMLGMINANRPLPELNNIVGFFVNSHALRLVVSPDSTFADLIQVTRKVVMDALEHSDATFRDVVAALSPERNIARKSLIQLGLVLQDFTGASDNRFGKDLRNITPEEIRVPSSNLDLSIHLFSEETTLHGYMMYQTDLFSHETVSTILDNFQRVLRALVASPRSNIASMDMLTPADLVSLENWNCTDVDSILPKSLVHGFRSTVAAYRSSLAVDDGSISLTYEELDQRSDRLASWLAMKGVQKGSVVGVSMPRSSLLVVAYLSCLKAGLVYMPLDKSLPPARMRAMAQMANCQLFLTSGDCLLKNEIECVNLNDQSNILLATPIVPLLEIDEDAISCVIFTSGSTGVPKGCVVKQKGMVNLCSPNTTQWPGRARNALSSSIAFDPSGFQIFTSLLTGAPLCCLPDEGVFNPRQFVQALLDFDVQRCYLTPSMLSSLMVAGDNDWLEQSSLEVIFLGGEKLDPLKIMEVLRRKPTIRISSSYGPAEASVRSASYEQVSDLCASPLPLRQIPLGRPLRNTQIYVVDRNLHPVPAGMVGQIILSGPHLNPGYVNQPEQTAKVYKILPSSSELGARRIYLTGDLGYWTSEGQLQFVGRADKQVKVRGQRLETSEVERALESHPYVKASSVVVVKDEERELLVGYVVLSGVLTNPNDLVEMWTERYNEDERCEDWLGAPEQHDSVRWRSMLNGSFIPPEQMDEWLDDAIQQIDARPSDRVLEIGVGTGQIALKLVDRVAHFTGVDLSRPAIDYLQSQVDQRGFGDKTALHVATAHEFSRPLSDCDFSLVIINSVAQYFPSGDYLADVIKQASQTMKSGGRIFLGDIRSYGLIEYHNTQRALGSLPGHASVIDVRKMLEGFSTTQTELLLNPSFFFNLQHRLPGITHVEILPKVMSARNELSRYRYTVVLHVAEQPTLIKPSTWVDFSTVDTPVQELRSVLRDSDESAVGLTKIRVLDLERIYSLRTQIDASDAEEAVASLHSHLVLSLGELSSPHALRLTAAQEGWTAFFDHSVQGFGSDCNYLQAIFVRTSSLPTTERSIAGGFDVPAILPGPKSESSRMYAKHFPPYMVPHIVTLDAFPLTVGGKMDSRLLASAQFFDAHDEEKSSQRTIESPVTETERQVLEIFSRVLKRPADRIDTQESLFNLGGHSLMATIVVAIIRRELGVEVSMATFFLHPCVRDVAANIDSLRSTVSLESGSSGTYIDIASLARTTLTVNQDRSDPTLFMFPESTGFASAYSSAFPYISRKVVAFGDERWGKSIAPKETIHSIAAAGVAKILEHQPTGPYYLSGWSLGGFVALEAAVQLQALGASVALVVLFDSRYRSTKGNGEWEDWTDELDPLLALFDGKEQWLTQLNRANKLVVTFSLPPDAFSGRVVLFRAMEDVREGEAVDGGGWEECLPQIEVWPFHATHRNMFDQQNGKKIGMLLNELM</sequence>
<dbReference type="GO" id="GO:0044550">
    <property type="term" value="P:secondary metabolite biosynthetic process"/>
    <property type="evidence" value="ECO:0007669"/>
    <property type="project" value="TreeGrafter"/>
</dbReference>
<dbReference type="InterPro" id="IPR020845">
    <property type="entry name" value="AMP-binding_CS"/>
</dbReference>
<dbReference type="SUPFAM" id="SSF52777">
    <property type="entry name" value="CoA-dependent acyltransferases"/>
    <property type="match status" value="2"/>
</dbReference>
<dbReference type="PROSITE" id="PS50075">
    <property type="entry name" value="CARRIER"/>
    <property type="match status" value="2"/>
</dbReference>
<evidence type="ECO:0000256" key="1">
    <source>
        <dbReference type="ARBA" id="ARBA00022450"/>
    </source>
</evidence>
<dbReference type="InterPro" id="IPR000873">
    <property type="entry name" value="AMP-dep_synth/lig_dom"/>
</dbReference>
<dbReference type="InterPro" id="IPR001031">
    <property type="entry name" value="Thioesterase"/>
</dbReference>
<dbReference type="InterPro" id="IPR042099">
    <property type="entry name" value="ANL_N_sf"/>
</dbReference>